<dbReference type="AlphaFoldDB" id="A0A0G4PUD2"/>
<evidence type="ECO:0000313" key="3">
    <source>
        <dbReference type="Proteomes" id="UP000053732"/>
    </source>
</evidence>
<dbReference type="Gene3D" id="2.120.10.30">
    <property type="entry name" value="TolB, C-terminal domain"/>
    <property type="match status" value="1"/>
</dbReference>
<keyword evidence="3" id="KW-1185">Reference proteome</keyword>
<organism evidence="2 3">
    <name type="scientific">Penicillium camemberti (strain FM 013)</name>
    <dbReference type="NCBI Taxonomy" id="1429867"/>
    <lineage>
        <taxon>Eukaryota</taxon>
        <taxon>Fungi</taxon>
        <taxon>Dikarya</taxon>
        <taxon>Ascomycota</taxon>
        <taxon>Pezizomycotina</taxon>
        <taxon>Eurotiomycetes</taxon>
        <taxon>Eurotiomycetidae</taxon>
        <taxon>Eurotiales</taxon>
        <taxon>Aspergillaceae</taxon>
        <taxon>Penicillium</taxon>
    </lineage>
</organism>
<dbReference type="PANTHER" id="PTHR42060:SF1">
    <property type="entry name" value="NHL REPEAT-CONTAINING PROTEIN"/>
    <property type="match status" value="1"/>
</dbReference>
<accession>A0A0G4PUD2</accession>
<name>A0A0G4PUD2_PENC3</name>
<dbReference type="EMBL" id="HG793173">
    <property type="protein sequence ID" value="CRL29779.1"/>
    <property type="molecule type" value="Genomic_DNA"/>
</dbReference>
<feature type="chain" id="PRO_5005195748" evidence="1">
    <location>
        <begin position="19"/>
        <end position="365"/>
    </location>
</feature>
<reference evidence="2 3" key="1">
    <citation type="journal article" date="2014" name="Nat. Commun.">
        <title>Multiple recent horizontal transfers of a large genomic region in cheese making fungi.</title>
        <authorList>
            <person name="Cheeseman K."/>
            <person name="Ropars J."/>
            <person name="Renault P."/>
            <person name="Dupont J."/>
            <person name="Gouzy J."/>
            <person name="Branca A."/>
            <person name="Abraham A.L."/>
            <person name="Ceppi M."/>
            <person name="Conseiller E."/>
            <person name="Debuchy R."/>
            <person name="Malagnac F."/>
            <person name="Goarin A."/>
            <person name="Silar P."/>
            <person name="Lacoste S."/>
            <person name="Sallet E."/>
            <person name="Bensimon A."/>
            <person name="Giraud T."/>
            <person name="Brygoo Y."/>
        </authorList>
    </citation>
    <scope>NUCLEOTIDE SEQUENCE [LARGE SCALE GENOMIC DNA]</scope>
    <source>
        <strain evidence="3">FM 013</strain>
    </source>
</reference>
<protein>
    <submittedName>
        <fullName evidence="2">Str. FM013</fullName>
    </submittedName>
</protein>
<dbReference type="STRING" id="1429867.A0A0G4PUD2"/>
<dbReference type="PANTHER" id="PTHR42060">
    <property type="entry name" value="NHL REPEAT-CONTAINING PROTEIN-RELATED"/>
    <property type="match status" value="1"/>
</dbReference>
<dbReference type="InterPro" id="IPR011042">
    <property type="entry name" value="6-blade_b-propeller_TolB-like"/>
</dbReference>
<evidence type="ECO:0000313" key="2">
    <source>
        <dbReference type="EMBL" id="CRL29779.1"/>
    </source>
</evidence>
<feature type="signal peptide" evidence="1">
    <location>
        <begin position="1"/>
        <end position="18"/>
    </location>
</feature>
<dbReference type="InterPro" id="IPR052998">
    <property type="entry name" value="Hetero-Diels-Alderase-like"/>
</dbReference>
<keyword evidence="1" id="KW-0732">Signal</keyword>
<gene>
    <name evidence="2" type="ORF">PCAMFM013_S040g000005</name>
</gene>
<dbReference type="Proteomes" id="UP000053732">
    <property type="component" value="Unassembled WGS sequence"/>
</dbReference>
<evidence type="ECO:0000256" key="1">
    <source>
        <dbReference type="SAM" id="SignalP"/>
    </source>
</evidence>
<proteinExistence type="predicted"/>
<sequence length="365" mass="39193">MRFNPTLSLAMLVSATSAQLTTQLFNFTSSVNIENSELRPNGHLLLTTFYKAHLYTLNPQSRNPKAELVATLPGATALTGIASVGDDKYAVVGGVRGSYHYDNETIYTVDFSKNATNPTIQTVAHIPDTDMLNGMASMPSQPHILLIADARLGSIFRVDITTGISKVVLKNDALAAPANSSMPIGINGLQVVGDNVYFTNSALNIFARVPVSEDGETFGRIQVIARLEREAGDTESDWDDFAVDDSGNAYVAQPPGSIVKIAPDGTQSVVAGGGDSLAFIGPTSVQIVSGGKVAYVTTRGGDEGGVSYGGQVVALRLHRLQWICSGATWRNYTRPNHKLPRVFSAYRIFERYSPIGCTESRGMWL</sequence>
<dbReference type="SUPFAM" id="SSF63829">
    <property type="entry name" value="Calcium-dependent phosphotriesterase"/>
    <property type="match status" value="1"/>
</dbReference>